<evidence type="ECO:0000313" key="2">
    <source>
        <dbReference type="EMBL" id="MBW0557392.1"/>
    </source>
</evidence>
<comment type="caution">
    <text evidence="2">The sequence shown here is derived from an EMBL/GenBank/DDBJ whole genome shotgun (WGS) entry which is preliminary data.</text>
</comment>
<keyword evidence="3" id="KW-1185">Reference proteome</keyword>
<dbReference type="EMBL" id="AVOT02065228">
    <property type="protein sequence ID" value="MBW0557392.1"/>
    <property type="molecule type" value="Genomic_DNA"/>
</dbReference>
<accession>A0A9Q3PE65</accession>
<feature type="compositionally biased region" description="Basic and acidic residues" evidence="1">
    <location>
        <begin position="80"/>
        <end position="91"/>
    </location>
</feature>
<gene>
    <name evidence="2" type="ORF">O181_097107</name>
</gene>
<evidence type="ECO:0000256" key="1">
    <source>
        <dbReference type="SAM" id="MobiDB-lite"/>
    </source>
</evidence>
<proteinExistence type="predicted"/>
<evidence type="ECO:0000313" key="3">
    <source>
        <dbReference type="Proteomes" id="UP000765509"/>
    </source>
</evidence>
<dbReference type="AlphaFoldDB" id="A0A9Q3PE65"/>
<sequence>MKDGNGKRTFKLGPIVTMSCHPWDSNAKNKANGFHRNKTLPFLVCLARKLRGNQPQAPVAPNEPSQTIEPPIPGPSPSSKPHEDVPTHEPEPEVALTPSMEEPFDSPSLHSYPSSFPSAPKTPVPSPPHSHNEACQEFTELQPLLMIPQAIVHESINQILLQHHQLLHMIPFVNVTHRNEMHREFQEELNSLLAQSLEAYPKGDITGIVSKYLAI</sequence>
<organism evidence="2 3">
    <name type="scientific">Austropuccinia psidii MF-1</name>
    <dbReference type="NCBI Taxonomy" id="1389203"/>
    <lineage>
        <taxon>Eukaryota</taxon>
        <taxon>Fungi</taxon>
        <taxon>Dikarya</taxon>
        <taxon>Basidiomycota</taxon>
        <taxon>Pucciniomycotina</taxon>
        <taxon>Pucciniomycetes</taxon>
        <taxon>Pucciniales</taxon>
        <taxon>Sphaerophragmiaceae</taxon>
        <taxon>Austropuccinia</taxon>
    </lineage>
</organism>
<name>A0A9Q3PE65_9BASI</name>
<reference evidence="2" key="1">
    <citation type="submission" date="2021-03" db="EMBL/GenBank/DDBJ databases">
        <title>Draft genome sequence of rust myrtle Austropuccinia psidii MF-1, a brazilian biotype.</title>
        <authorList>
            <person name="Quecine M.C."/>
            <person name="Pachon D.M.R."/>
            <person name="Bonatelli M.L."/>
            <person name="Correr F.H."/>
            <person name="Franceschini L.M."/>
            <person name="Leite T.F."/>
            <person name="Margarido G.R.A."/>
            <person name="Almeida C.A."/>
            <person name="Ferrarezi J.A."/>
            <person name="Labate C.A."/>
        </authorList>
    </citation>
    <scope>NUCLEOTIDE SEQUENCE</scope>
    <source>
        <strain evidence="2">MF-1</strain>
    </source>
</reference>
<dbReference type="Proteomes" id="UP000765509">
    <property type="component" value="Unassembled WGS sequence"/>
</dbReference>
<feature type="region of interest" description="Disordered" evidence="1">
    <location>
        <begin position="54"/>
        <end position="133"/>
    </location>
</feature>
<protein>
    <submittedName>
        <fullName evidence="2">Uncharacterized protein</fullName>
    </submittedName>
</protein>